<sequence>MAALGTLVVYRTVFAALGCLMVGTLVYTCITDGSPFRAELLTPYHLSCKKGINLMYLCKHLAVDGDNTD</sequence>
<dbReference type="EnsemblPlants" id="EMT07715">
    <property type="protein sequence ID" value="EMT07715"/>
    <property type="gene ID" value="F775_07067"/>
</dbReference>
<evidence type="ECO:0000313" key="1">
    <source>
        <dbReference type="EnsemblPlants" id="EMT07715"/>
    </source>
</evidence>
<reference evidence="1" key="1">
    <citation type="submission" date="2015-06" db="UniProtKB">
        <authorList>
            <consortium name="EnsemblPlants"/>
        </authorList>
    </citation>
    <scope>IDENTIFICATION</scope>
</reference>
<organism evidence="1">
    <name type="scientific">Aegilops tauschii</name>
    <name type="common">Tausch's goatgrass</name>
    <name type="synonym">Aegilops squarrosa</name>
    <dbReference type="NCBI Taxonomy" id="37682"/>
    <lineage>
        <taxon>Eukaryota</taxon>
        <taxon>Viridiplantae</taxon>
        <taxon>Streptophyta</taxon>
        <taxon>Embryophyta</taxon>
        <taxon>Tracheophyta</taxon>
        <taxon>Spermatophyta</taxon>
        <taxon>Magnoliopsida</taxon>
        <taxon>Liliopsida</taxon>
        <taxon>Poales</taxon>
        <taxon>Poaceae</taxon>
        <taxon>BOP clade</taxon>
        <taxon>Pooideae</taxon>
        <taxon>Triticodae</taxon>
        <taxon>Triticeae</taxon>
        <taxon>Triticinae</taxon>
        <taxon>Aegilops</taxon>
    </lineage>
</organism>
<accession>M8B2B5</accession>
<dbReference type="PANTHER" id="PTHR36318:SF3">
    <property type="entry name" value="OS06G0581300 PROTEIN"/>
    <property type="match status" value="1"/>
</dbReference>
<proteinExistence type="predicted"/>
<dbReference type="InterPro" id="IPR009943">
    <property type="entry name" value="DUF1475"/>
</dbReference>
<dbReference type="PANTHER" id="PTHR36318">
    <property type="entry name" value="OS06G0581300 PROTEIN"/>
    <property type="match status" value="1"/>
</dbReference>
<dbReference type="Pfam" id="PF07343">
    <property type="entry name" value="DUF1475"/>
    <property type="match status" value="1"/>
</dbReference>
<protein>
    <submittedName>
        <fullName evidence="1">Uncharacterized protein</fullName>
    </submittedName>
</protein>
<name>M8B2B5_AEGTA</name>
<dbReference type="AlphaFoldDB" id="M8B2B5"/>